<gene>
    <name evidence="2" type="ORF">GCM10010411_86660</name>
</gene>
<dbReference type="InterPro" id="IPR025438">
    <property type="entry name" value="DUF4180"/>
</dbReference>
<accession>A0ABN3QSZ0</accession>
<dbReference type="RefSeq" id="WP_344548361.1">
    <property type="nucleotide sequence ID" value="NZ_BAAATD010000018.1"/>
</dbReference>
<dbReference type="EMBL" id="BAAATD010000018">
    <property type="protein sequence ID" value="GAA2634515.1"/>
    <property type="molecule type" value="Genomic_DNA"/>
</dbReference>
<sequence>MSDTRVHFGDVPVLVCSAEGPTLGKEADALDIIGNASYNGEVRWVAVPAERFDDAFFQLRTRLAGDIVQKFVQYGLGLAVVGDISRHTSQSEALRDFVRECNRGRHTWFVTDLDDLRQRLAS</sequence>
<proteinExistence type="predicted"/>
<name>A0ABN3QSZ0_9ACTN</name>
<reference evidence="2 3" key="1">
    <citation type="journal article" date="2019" name="Int. J. Syst. Evol. Microbiol.">
        <title>The Global Catalogue of Microorganisms (GCM) 10K type strain sequencing project: providing services to taxonomists for standard genome sequencing and annotation.</title>
        <authorList>
            <consortium name="The Broad Institute Genomics Platform"/>
            <consortium name="The Broad Institute Genome Sequencing Center for Infectious Disease"/>
            <person name="Wu L."/>
            <person name="Ma J."/>
        </authorList>
    </citation>
    <scope>NUCLEOTIDE SEQUENCE [LARGE SCALE GENOMIC DNA]</scope>
    <source>
        <strain evidence="2 3">JCM 6833</strain>
    </source>
</reference>
<dbReference type="Pfam" id="PF13788">
    <property type="entry name" value="DUF4180"/>
    <property type="match status" value="1"/>
</dbReference>
<comment type="caution">
    <text evidence="2">The sequence shown here is derived from an EMBL/GenBank/DDBJ whole genome shotgun (WGS) entry which is preliminary data.</text>
</comment>
<organism evidence="2 3">
    <name type="scientific">Actinomadura fulvescens</name>
    <dbReference type="NCBI Taxonomy" id="46160"/>
    <lineage>
        <taxon>Bacteria</taxon>
        <taxon>Bacillati</taxon>
        <taxon>Actinomycetota</taxon>
        <taxon>Actinomycetes</taxon>
        <taxon>Streptosporangiales</taxon>
        <taxon>Thermomonosporaceae</taxon>
        <taxon>Actinomadura</taxon>
    </lineage>
</organism>
<keyword evidence="3" id="KW-1185">Reference proteome</keyword>
<evidence type="ECO:0000259" key="1">
    <source>
        <dbReference type="Pfam" id="PF13788"/>
    </source>
</evidence>
<evidence type="ECO:0000313" key="3">
    <source>
        <dbReference type="Proteomes" id="UP001501509"/>
    </source>
</evidence>
<dbReference type="Proteomes" id="UP001501509">
    <property type="component" value="Unassembled WGS sequence"/>
</dbReference>
<protein>
    <submittedName>
        <fullName evidence="2">DUF4180 domain-containing protein</fullName>
    </submittedName>
</protein>
<feature type="domain" description="DUF4180" evidence="1">
    <location>
        <begin position="10"/>
        <end position="120"/>
    </location>
</feature>
<evidence type="ECO:0000313" key="2">
    <source>
        <dbReference type="EMBL" id="GAA2634515.1"/>
    </source>
</evidence>